<dbReference type="EMBL" id="FPKS01000006">
    <property type="protein sequence ID" value="SFZ74637.1"/>
    <property type="molecule type" value="Genomic_DNA"/>
</dbReference>
<sequence>MIKSIIKNTVSTETWADLSAKKRNMQSLFKQSKLDPSLKNKNKILIMGVADYDNLGDHAIAQAQRTFLEKIILESSGDSRYEIVEVTSRTPVRHIEKIINNDDVILFTGGGNLGTKYRFLLDIYLPIIKNHPNNQKLFFPQSYTFNEEGDSDKLMNKIKAVFAASGKNLTITARESKSVKLFKETFPENNVITTPDIVLSLDTRNQSDEQELKTIDVLMLMRDAGEKVLDFDTQSKMIDALKAKHKVTVHENDNSYDVTPDHRLKELNIKWDEIKQSKVVITDRLHGMIFSQIAGIPCIVFDNYNNKIKMTCEYWLYDVDNIVFVDPRNQVNINKIMTMVSNLMGKSVPQFDVATKYEPLVETLKSFIK</sequence>
<dbReference type="Proteomes" id="UP000185655">
    <property type="component" value="Unassembled WGS sequence"/>
</dbReference>
<dbReference type="EMBL" id="JXJT01000017">
    <property type="protein sequence ID" value="PCS02261.1"/>
    <property type="molecule type" value="Genomic_DNA"/>
</dbReference>
<protein>
    <submittedName>
        <fullName evidence="3">Exopolysaccharide biosynthesis protein EpsI, predicted pyruvyl transferase</fullName>
    </submittedName>
</protein>
<reference evidence="2 5" key="1">
    <citation type="submission" date="2014-12" db="EMBL/GenBank/DDBJ databases">
        <title>Draft genome sequences of 10 type strains of Lactococcus.</title>
        <authorList>
            <person name="Sun Z."/>
            <person name="Zhong Z."/>
            <person name="Liu W."/>
            <person name="Zhang W."/>
            <person name="Zhang H."/>
        </authorList>
    </citation>
    <scope>NUCLEOTIDE SEQUENCE [LARGE SCALE GENOMIC DNA]</scope>
    <source>
        <strain evidence="2 5">DSM 22330</strain>
    </source>
</reference>
<keyword evidence="5" id="KW-1185">Reference proteome</keyword>
<dbReference type="OrthoDB" id="9807674at2"/>
<evidence type="ECO:0000259" key="1">
    <source>
        <dbReference type="Pfam" id="PF04230"/>
    </source>
</evidence>
<dbReference type="Proteomes" id="UP000218979">
    <property type="component" value="Unassembled WGS sequence"/>
</dbReference>
<keyword evidence="3" id="KW-0808">Transferase</keyword>
<organism evidence="3 4">
    <name type="scientific">Pseudolactococcus chungangensis CAU 28 = DSM 22330</name>
    <dbReference type="NCBI Taxonomy" id="1122154"/>
    <lineage>
        <taxon>Bacteria</taxon>
        <taxon>Bacillati</taxon>
        <taxon>Bacillota</taxon>
        <taxon>Bacilli</taxon>
        <taxon>Lactobacillales</taxon>
        <taxon>Streptococcaceae</taxon>
        <taxon>Pseudolactococcus</taxon>
    </lineage>
</organism>
<gene>
    <name evidence="2" type="ORF">RR45_GL000636</name>
    <name evidence="3" type="ORF">SAMN02746068_01290</name>
</gene>
<evidence type="ECO:0000313" key="4">
    <source>
        <dbReference type="Proteomes" id="UP000185655"/>
    </source>
</evidence>
<dbReference type="InterPro" id="IPR007345">
    <property type="entry name" value="Polysacch_pyruvyl_Trfase"/>
</dbReference>
<dbReference type="AlphaFoldDB" id="A0A1K2HDA9"/>
<name>A0A1K2HDA9_9LACT</name>
<dbReference type="STRING" id="1122154.SAMN02746068_01290"/>
<reference evidence="3 4" key="2">
    <citation type="submission" date="2016-11" db="EMBL/GenBank/DDBJ databases">
        <authorList>
            <person name="Jaros S."/>
            <person name="Januszkiewicz K."/>
            <person name="Wedrychowicz H."/>
        </authorList>
    </citation>
    <scope>NUCLEOTIDE SEQUENCE [LARGE SCALE GENOMIC DNA]</scope>
    <source>
        <strain evidence="3 4">DSM 22330</strain>
    </source>
</reference>
<dbReference type="GO" id="GO:0016740">
    <property type="term" value="F:transferase activity"/>
    <property type="evidence" value="ECO:0007669"/>
    <property type="project" value="UniProtKB-KW"/>
</dbReference>
<feature type="domain" description="Polysaccharide pyruvyl transferase" evidence="1">
    <location>
        <begin position="54"/>
        <end position="303"/>
    </location>
</feature>
<dbReference type="RefSeq" id="WP_031366098.1">
    <property type="nucleotide sequence ID" value="NZ_FPKS01000006.1"/>
</dbReference>
<evidence type="ECO:0000313" key="2">
    <source>
        <dbReference type="EMBL" id="PCS02261.1"/>
    </source>
</evidence>
<proteinExistence type="predicted"/>
<dbReference type="Pfam" id="PF04230">
    <property type="entry name" value="PS_pyruv_trans"/>
    <property type="match status" value="1"/>
</dbReference>
<evidence type="ECO:0000313" key="3">
    <source>
        <dbReference type="EMBL" id="SFZ74637.1"/>
    </source>
</evidence>
<evidence type="ECO:0000313" key="5">
    <source>
        <dbReference type="Proteomes" id="UP000218979"/>
    </source>
</evidence>
<accession>A0A1K2HDA9</accession>